<dbReference type="InterPro" id="IPR000719">
    <property type="entry name" value="Prot_kinase_dom"/>
</dbReference>
<organism evidence="9 10">
    <name type="scientific">Streptomyces litchfieldiae</name>
    <dbReference type="NCBI Taxonomy" id="3075543"/>
    <lineage>
        <taxon>Bacteria</taxon>
        <taxon>Bacillati</taxon>
        <taxon>Actinomycetota</taxon>
        <taxon>Actinomycetes</taxon>
        <taxon>Kitasatosporales</taxon>
        <taxon>Streptomycetaceae</taxon>
        <taxon>Streptomyces</taxon>
    </lineage>
</organism>
<sequence>MQPLAPGDPRAIGGYRLLARLGEGGMGQVYLARSERGRTVAVKTIQPALARESDFRARFAREVATARLVGGEWTAPVLDADTEGPAPWVATGYIAGPTLHQVVAEDHGPLPERSLAFLSFGLVQALRDIHRTGLVHRDLKPANVMITIDGPRVIDFGIARALDGGTSGGLTRTGAVIGSPGFMSPEQIRGLRLTPASDVFSLGTVLAYAATGRLPFGTGDSGGHALMFRIVEEEPDLDGVPGALRELISDCLAKAPEDRPDIAALLERTGADVPEGPWLPAEVLAQLGRHAVALLDSEDPAAGGGPPPTVPGPATPPPAMPGTAVPTLVPGAPVHPPTYLEAPPVHIRPPTTYGAVWPQPGPPAPAEPTPEPRRLSGAANLLTALFAALAVVAAIAAMLHLQLLGDLDEWQVDTPYFGDLDDNEAAESRKTTLDAFEVVWGSVQLAIVAVWLYWFWQVRRNAEAFAPGRIRYRRSRALLFWLIPVANLVLPKQIADDIWRASHSAPHPRTALVTLWWALSLGYLLFTAFVSADRWHEADTYASARTRATLGTVEQVWCLLAVLTAVLFVRRLTAMQHARITARGPA</sequence>
<keyword evidence="7" id="KW-0812">Transmembrane</keyword>
<feature type="domain" description="Protein kinase" evidence="8">
    <location>
        <begin position="15"/>
        <end position="279"/>
    </location>
</feature>
<keyword evidence="7" id="KW-0472">Membrane</keyword>
<feature type="region of interest" description="Disordered" evidence="6">
    <location>
        <begin position="297"/>
        <end position="329"/>
    </location>
</feature>
<dbReference type="PROSITE" id="PS50011">
    <property type="entry name" value="PROTEIN_KINASE_DOM"/>
    <property type="match status" value="1"/>
</dbReference>
<feature type="transmembrane region" description="Helical" evidence="7">
    <location>
        <begin position="548"/>
        <end position="569"/>
    </location>
</feature>
<dbReference type="Pfam" id="PF14219">
    <property type="entry name" value="DUF4328"/>
    <property type="match status" value="1"/>
</dbReference>
<evidence type="ECO:0000256" key="3">
    <source>
        <dbReference type="ARBA" id="ARBA00022777"/>
    </source>
</evidence>
<dbReference type="PROSITE" id="PS00107">
    <property type="entry name" value="PROTEIN_KINASE_ATP"/>
    <property type="match status" value="1"/>
</dbReference>
<gene>
    <name evidence="9" type="ORF">RM590_20770</name>
</gene>
<keyword evidence="4 5" id="KW-0067">ATP-binding</keyword>
<feature type="compositionally biased region" description="Pro residues" evidence="6">
    <location>
        <begin position="359"/>
        <end position="369"/>
    </location>
</feature>
<evidence type="ECO:0000256" key="4">
    <source>
        <dbReference type="ARBA" id="ARBA00022840"/>
    </source>
</evidence>
<accession>A0ABU2MW01</accession>
<protein>
    <submittedName>
        <fullName evidence="9">DUF4328 domain-containing protein</fullName>
    </submittedName>
</protein>
<feature type="region of interest" description="Disordered" evidence="6">
    <location>
        <begin position="351"/>
        <end position="373"/>
    </location>
</feature>
<evidence type="ECO:0000256" key="2">
    <source>
        <dbReference type="ARBA" id="ARBA00022741"/>
    </source>
</evidence>
<keyword evidence="7" id="KW-1133">Transmembrane helix</keyword>
<dbReference type="EMBL" id="JAVREL010000012">
    <property type="protein sequence ID" value="MDT0345023.1"/>
    <property type="molecule type" value="Genomic_DNA"/>
</dbReference>
<evidence type="ECO:0000256" key="6">
    <source>
        <dbReference type="SAM" id="MobiDB-lite"/>
    </source>
</evidence>
<proteinExistence type="predicted"/>
<dbReference type="Gene3D" id="1.10.510.10">
    <property type="entry name" value="Transferase(Phosphotransferase) domain 1"/>
    <property type="match status" value="1"/>
</dbReference>
<feature type="compositionally biased region" description="Pro residues" evidence="6">
    <location>
        <begin position="305"/>
        <end position="320"/>
    </location>
</feature>
<dbReference type="SUPFAM" id="SSF56112">
    <property type="entry name" value="Protein kinase-like (PK-like)"/>
    <property type="match status" value="1"/>
</dbReference>
<keyword evidence="3" id="KW-0418">Kinase</keyword>
<keyword evidence="2 5" id="KW-0547">Nucleotide-binding</keyword>
<reference evidence="10" key="1">
    <citation type="submission" date="2023-07" db="EMBL/GenBank/DDBJ databases">
        <title>30 novel species of actinomycetes from the DSMZ collection.</title>
        <authorList>
            <person name="Nouioui I."/>
        </authorList>
    </citation>
    <scope>NUCLEOTIDE SEQUENCE [LARGE SCALE GENOMIC DNA]</scope>
    <source>
        <strain evidence="10">DSM 44938</strain>
    </source>
</reference>
<feature type="transmembrane region" description="Helical" evidence="7">
    <location>
        <begin position="477"/>
        <end position="495"/>
    </location>
</feature>
<feature type="transmembrane region" description="Helical" evidence="7">
    <location>
        <begin position="381"/>
        <end position="401"/>
    </location>
</feature>
<dbReference type="Pfam" id="PF00069">
    <property type="entry name" value="Pkinase"/>
    <property type="match status" value="1"/>
</dbReference>
<feature type="binding site" evidence="5">
    <location>
        <position position="43"/>
    </location>
    <ligand>
        <name>ATP</name>
        <dbReference type="ChEBI" id="CHEBI:30616"/>
    </ligand>
</feature>
<dbReference type="InterPro" id="IPR011009">
    <property type="entry name" value="Kinase-like_dom_sf"/>
</dbReference>
<dbReference type="Proteomes" id="UP001183246">
    <property type="component" value="Unassembled WGS sequence"/>
</dbReference>
<dbReference type="RefSeq" id="WP_311706153.1">
    <property type="nucleotide sequence ID" value="NZ_JAVREL010000012.1"/>
</dbReference>
<dbReference type="CDD" id="cd14014">
    <property type="entry name" value="STKc_PknB_like"/>
    <property type="match status" value="1"/>
</dbReference>
<feature type="transmembrane region" description="Helical" evidence="7">
    <location>
        <begin position="438"/>
        <end position="456"/>
    </location>
</feature>
<dbReference type="SMART" id="SM00220">
    <property type="entry name" value="S_TKc"/>
    <property type="match status" value="1"/>
</dbReference>
<evidence type="ECO:0000256" key="1">
    <source>
        <dbReference type="ARBA" id="ARBA00022679"/>
    </source>
</evidence>
<name>A0ABU2MW01_9ACTN</name>
<feature type="transmembrane region" description="Helical" evidence="7">
    <location>
        <begin position="515"/>
        <end position="536"/>
    </location>
</feature>
<evidence type="ECO:0000313" key="9">
    <source>
        <dbReference type="EMBL" id="MDT0345023.1"/>
    </source>
</evidence>
<dbReference type="PROSITE" id="PS00108">
    <property type="entry name" value="PROTEIN_KINASE_ST"/>
    <property type="match status" value="1"/>
</dbReference>
<dbReference type="InterPro" id="IPR008271">
    <property type="entry name" value="Ser/Thr_kinase_AS"/>
</dbReference>
<evidence type="ECO:0000259" key="8">
    <source>
        <dbReference type="PROSITE" id="PS50011"/>
    </source>
</evidence>
<dbReference type="PANTHER" id="PTHR43289">
    <property type="entry name" value="MITOGEN-ACTIVATED PROTEIN KINASE KINASE KINASE 20-RELATED"/>
    <property type="match status" value="1"/>
</dbReference>
<evidence type="ECO:0000256" key="5">
    <source>
        <dbReference type="PROSITE-ProRule" id="PRU10141"/>
    </source>
</evidence>
<dbReference type="InterPro" id="IPR017441">
    <property type="entry name" value="Protein_kinase_ATP_BS"/>
</dbReference>
<evidence type="ECO:0000313" key="10">
    <source>
        <dbReference type="Proteomes" id="UP001183246"/>
    </source>
</evidence>
<evidence type="ECO:0000256" key="7">
    <source>
        <dbReference type="SAM" id="Phobius"/>
    </source>
</evidence>
<keyword evidence="10" id="KW-1185">Reference proteome</keyword>
<keyword evidence="1" id="KW-0808">Transferase</keyword>
<comment type="caution">
    <text evidence="9">The sequence shown here is derived from an EMBL/GenBank/DDBJ whole genome shotgun (WGS) entry which is preliminary data.</text>
</comment>
<dbReference type="PANTHER" id="PTHR43289:SF34">
    <property type="entry name" value="SERINE_THREONINE-PROTEIN KINASE YBDM-RELATED"/>
    <property type="match status" value="1"/>
</dbReference>
<dbReference type="InterPro" id="IPR025565">
    <property type="entry name" value="DUF4328"/>
</dbReference>
<dbReference type="Gene3D" id="3.30.200.20">
    <property type="entry name" value="Phosphorylase Kinase, domain 1"/>
    <property type="match status" value="1"/>
</dbReference>